<accession>A0ACB9CZ81</accession>
<name>A0ACB9CZ81_CICIN</name>
<sequence>MRRGLPKDNILLALLFGRLPLFLVDSPFTSRLTAVRTIIFSRHLSQPLHSWFVLCRRCLRFPCRLVGRGIMYGILTLKHK</sequence>
<evidence type="ECO:0000313" key="2">
    <source>
        <dbReference type="Proteomes" id="UP001055811"/>
    </source>
</evidence>
<protein>
    <submittedName>
        <fullName evidence="1">Uncharacterized protein</fullName>
    </submittedName>
</protein>
<keyword evidence="2" id="KW-1185">Reference proteome</keyword>
<comment type="caution">
    <text evidence="1">The sequence shown here is derived from an EMBL/GenBank/DDBJ whole genome shotgun (WGS) entry which is preliminary data.</text>
</comment>
<dbReference type="Proteomes" id="UP001055811">
    <property type="component" value="Linkage Group LG05"/>
</dbReference>
<evidence type="ECO:0000313" key="1">
    <source>
        <dbReference type="EMBL" id="KAI3739605.1"/>
    </source>
</evidence>
<organism evidence="1 2">
    <name type="scientific">Cichorium intybus</name>
    <name type="common">Chicory</name>
    <dbReference type="NCBI Taxonomy" id="13427"/>
    <lineage>
        <taxon>Eukaryota</taxon>
        <taxon>Viridiplantae</taxon>
        <taxon>Streptophyta</taxon>
        <taxon>Embryophyta</taxon>
        <taxon>Tracheophyta</taxon>
        <taxon>Spermatophyta</taxon>
        <taxon>Magnoliopsida</taxon>
        <taxon>eudicotyledons</taxon>
        <taxon>Gunneridae</taxon>
        <taxon>Pentapetalae</taxon>
        <taxon>asterids</taxon>
        <taxon>campanulids</taxon>
        <taxon>Asterales</taxon>
        <taxon>Asteraceae</taxon>
        <taxon>Cichorioideae</taxon>
        <taxon>Cichorieae</taxon>
        <taxon>Cichoriinae</taxon>
        <taxon>Cichorium</taxon>
    </lineage>
</organism>
<gene>
    <name evidence="1" type="ORF">L2E82_30014</name>
</gene>
<reference evidence="1 2" key="2">
    <citation type="journal article" date="2022" name="Mol. Ecol. Resour.">
        <title>The genomes of chicory, endive, great burdock and yacon provide insights into Asteraceae paleo-polyploidization history and plant inulin production.</title>
        <authorList>
            <person name="Fan W."/>
            <person name="Wang S."/>
            <person name="Wang H."/>
            <person name="Wang A."/>
            <person name="Jiang F."/>
            <person name="Liu H."/>
            <person name="Zhao H."/>
            <person name="Xu D."/>
            <person name="Zhang Y."/>
        </authorList>
    </citation>
    <scope>NUCLEOTIDE SEQUENCE [LARGE SCALE GENOMIC DNA]</scope>
    <source>
        <strain evidence="2">cv. Punajuju</strain>
        <tissue evidence="1">Leaves</tissue>
    </source>
</reference>
<proteinExistence type="predicted"/>
<reference evidence="2" key="1">
    <citation type="journal article" date="2022" name="Mol. Ecol. Resour.">
        <title>The genomes of chicory, endive, great burdock and yacon provide insights into Asteraceae palaeo-polyploidization history and plant inulin production.</title>
        <authorList>
            <person name="Fan W."/>
            <person name="Wang S."/>
            <person name="Wang H."/>
            <person name="Wang A."/>
            <person name="Jiang F."/>
            <person name="Liu H."/>
            <person name="Zhao H."/>
            <person name="Xu D."/>
            <person name="Zhang Y."/>
        </authorList>
    </citation>
    <scope>NUCLEOTIDE SEQUENCE [LARGE SCALE GENOMIC DNA]</scope>
    <source>
        <strain evidence="2">cv. Punajuju</strain>
    </source>
</reference>
<dbReference type="EMBL" id="CM042013">
    <property type="protein sequence ID" value="KAI3739605.1"/>
    <property type="molecule type" value="Genomic_DNA"/>
</dbReference>